<dbReference type="SMART" id="SM00450">
    <property type="entry name" value="RHOD"/>
    <property type="match status" value="1"/>
</dbReference>
<dbReference type="InterPro" id="IPR050229">
    <property type="entry name" value="GlpE_sulfurtransferase"/>
</dbReference>
<accession>A0A975LC51</accession>
<dbReference type="KEGG" id="nec:KGD82_08670"/>
<feature type="domain" description="Rhodanese" evidence="2">
    <location>
        <begin position="16"/>
        <end position="106"/>
    </location>
</feature>
<dbReference type="Pfam" id="PF11127">
    <property type="entry name" value="YgaP-like_TM"/>
    <property type="match status" value="1"/>
</dbReference>
<dbReference type="Proteomes" id="UP000682416">
    <property type="component" value="Chromosome"/>
</dbReference>
<evidence type="ECO:0000256" key="1">
    <source>
        <dbReference type="SAM" id="Phobius"/>
    </source>
</evidence>
<dbReference type="SUPFAM" id="SSF52821">
    <property type="entry name" value="Rhodanese/Cell cycle control phosphatase"/>
    <property type="match status" value="1"/>
</dbReference>
<keyword evidence="4" id="KW-1185">Reference proteome</keyword>
<dbReference type="PROSITE" id="PS00380">
    <property type="entry name" value="RHODANESE_1"/>
    <property type="match status" value="1"/>
</dbReference>
<keyword evidence="1" id="KW-1133">Transmembrane helix</keyword>
<keyword evidence="1" id="KW-0472">Membrane</keyword>
<dbReference type="PANTHER" id="PTHR43031">
    <property type="entry name" value="FAD-DEPENDENT OXIDOREDUCTASE"/>
    <property type="match status" value="1"/>
</dbReference>
<evidence type="ECO:0000313" key="3">
    <source>
        <dbReference type="EMBL" id="QVJ02517.1"/>
    </source>
</evidence>
<dbReference type="PROSITE" id="PS50206">
    <property type="entry name" value="RHODANESE_3"/>
    <property type="match status" value="1"/>
</dbReference>
<dbReference type="InterPro" id="IPR001307">
    <property type="entry name" value="Thiosulphate_STrfase_CS"/>
</dbReference>
<dbReference type="InterPro" id="IPR021309">
    <property type="entry name" value="YgaP-like_TM"/>
</dbReference>
<dbReference type="PANTHER" id="PTHR43031:SF1">
    <property type="entry name" value="PYRIDINE NUCLEOTIDE-DISULPHIDE OXIDOREDUCTASE"/>
    <property type="match status" value="1"/>
</dbReference>
<dbReference type="CDD" id="cd00158">
    <property type="entry name" value="RHOD"/>
    <property type="match status" value="1"/>
</dbReference>
<organism evidence="3 4">
    <name type="scientific">Nocardiopsis eucommiae</name>
    <dbReference type="NCBI Taxonomy" id="2831970"/>
    <lineage>
        <taxon>Bacteria</taxon>
        <taxon>Bacillati</taxon>
        <taxon>Actinomycetota</taxon>
        <taxon>Actinomycetes</taxon>
        <taxon>Streptosporangiales</taxon>
        <taxon>Nocardiopsidaceae</taxon>
        <taxon>Nocardiopsis</taxon>
    </lineage>
</organism>
<dbReference type="AlphaFoldDB" id="A0A975LC51"/>
<dbReference type="GO" id="GO:0004792">
    <property type="term" value="F:thiosulfate-cyanide sulfurtransferase activity"/>
    <property type="evidence" value="ECO:0007669"/>
    <property type="project" value="InterPro"/>
</dbReference>
<dbReference type="InterPro" id="IPR001763">
    <property type="entry name" value="Rhodanese-like_dom"/>
</dbReference>
<feature type="transmembrane region" description="Helical" evidence="1">
    <location>
        <begin position="141"/>
        <end position="165"/>
    </location>
</feature>
<proteinExistence type="predicted"/>
<dbReference type="Pfam" id="PF00581">
    <property type="entry name" value="Rhodanese"/>
    <property type="match status" value="1"/>
</dbReference>
<evidence type="ECO:0000259" key="2">
    <source>
        <dbReference type="PROSITE" id="PS50206"/>
    </source>
</evidence>
<dbReference type="Gene3D" id="3.40.250.10">
    <property type="entry name" value="Rhodanese-like domain"/>
    <property type="match status" value="1"/>
</dbReference>
<dbReference type="EMBL" id="CP074402">
    <property type="protein sequence ID" value="QVJ02517.1"/>
    <property type="molecule type" value="Genomic_DNA"/>
</dbReference>
<sequence length="192" mass="20178">MSESVDAATVRARLDSGPSPLLVDVRTPAEFESAHVPGAVNLPLDELDHHAGRVARDATEQIVLVCQSGSRAEQARRRLASSGLEDAVVLTGGMNAWAQAEGPTVHGPERWALDRQVRLVAGSTVLVAAAASLWWTPAVLLAAFVGAGLAFAAVTNTCGMAYLLSKLPHNRPTERVDVEASLARISRAGSRA</sequence>
<dbReference type="InterPro" id="IPR036873">
    <property type="entry name" value="Rhodanese-like_dom_sf"/>
</dbReference>
<dbReference type="Gene3D" id="6.10.140.1340">
    <property type="match status" value="1"/>
</dbReference>
<evidence type="ECO:0000313" key="4">
    <source>
        <dbReference type="Proteomes" id="UP000682416"/>
    </source>
</evidence>
<reference evidence="3" key="1">
    <citation type="submission" date="2021-05" db="EMBL/GenBank/DDBJ databases">
        <authorList>
            <person name="Kaiqin L."/>
            <person name="Jian G."/>
        </authorList>
    </citation>
    <scope>NUCLEOTIDE SEQUENCE</scope>
    <source>
        <strain evidence="3">HDS5</strain>
    </source>
</reference>
<gene>
    <name evidence="3" type="ORF">KGD82_08670</name>
</gene>
<keyword evidence="1" id="KW-0812">Transmembrane</keyword>
<feature type="transmembrane region" description="Helical" evidence="1">
    <location>
        <begin position="117"/>
        <end position="135"/>
    </location>
</feature>
<protein>
    <submittedName>
        <fullName evidence="3">Rhodanese-like domain-containing protein</fullName>
    </submittedName>
</protein>
<name>A0A975LC51_9ACTN</name>